<geneLocation type="chloroplast" evidence="4"/>
<comment type="similarity">
    <text evidence="2">Belongs to the ycf15 family.</text>
</comment>
<protein>
    <submittedName>
        <fullName evidence="4">Uncharacterized protein</fullName>
    </submittedName>
</protein>
<accession>S4TBA8</accession>
<name>S4TBA8_9LILI</name>
<dbReference type="GeneID" id="16511271"/>
<proteinExistence type="inferred from homology"/>
<dbReference type="RefSeq" id="YP_008378826.1">
    <property type="nucleotide sequence ID" value="NC_021936.1"/>
</dbReference>
<keyword evidence="3 4" id="KW-0934">Plastid</keyword>
<keyword evidence="4" id="KW-0150">Chloroplast</keyword>
<evidence type="ECO:0000256" key="1">
    <source>
        <dbReference type="ARBA" id="ARBA00004474"/>
    </source>
</evidence>
<comment type="subcellular location">
    <subcellularLocation>
        <location evidence="1">Plastid</location>
    </subcellularLocation>
</comment>
<dbReference type="EMBL" id="JX978472">
    <property type="protein sequence ID" value="AFY64166.1"/>
    <property type="molecule type" value="Genomic_DNA"/>
</dbReference>
<gene>
    <name evidence="4" type="primary">ycf15</name>
    <name evidence="5" type="ORF">D176_088</name>
    <name evidence="4" type="ORF">D176_125</name>
</gene>
<dbReference type="RefSeq" id="YP_008378835.1">
    <property type="nucleotide sequence ID" value="NC_021936.1"/>
</dbReference>
<dbReference type="AlphaFoldDB" id="S4TBA8"/>
<dbReference type="GO" id="GO:0009536">
    <property type="term" value="C:plastid"/>
    <property type="evidence" value="ECO:0007669"/>
    <property type="project" value="UniProtKB-SubCell"/>
</dbReference>
<dbReference type="Pfam" id="PF10705">
    <property type="entry name" value="Ycf15"/>
    <property type="match status" value="1"/>
</dbReference>
<dbReference type="GeneID" id="16511178"/>
<evidence type="ECO:0000256" key="2">
    <source>
        <dbReference type="ARBA" id="ARBA00009896"/>
    </source>
</evidence>
<reference evidence="4" key="1">
    <citation type="journal article" date="2013" name="PLoS ONE">
        <title>The Plastid Genome of Najas flexilis: Adaptation to Submersed Environments Is Accompanied by the Complete Loss of the NDH Complex in an Aquatic Angiosperm.</title>
        <authorList>
            <person name="Peredo E.L."/>
            <person name="King U.M."/>
            <person name="Les D."/>
        </authorList>
    </citation>
    <scope>NUCLEOTIDE SEQUENCE</scope>
</reference>
<evidence type="ECO:0000256" key="3">
    <source>
        <dbReference type="ARBA" id="ARBA00022640"/>
    </source>
</evidence>
<sequence length="63" mass="7321">MEILVYFILFHGVQLGPWNNMLLRKHGRMEILDQDTMMNCLNENSGRANTQSLLLTISNNFHS</sequence>
<dbReference type="InterPro" id="IPR019645">
    <property type="entry name" value="Uncharacterised_Ycf15"/>
</dbReference>
<organism evidence="4">
    <name type="scientific">Najas flexilis</name>
    <dbReference type="NCBI Taxonomy" id="29650"/>
    <lineage>
        <taxon>Eukaryota</taxon>
        <taxon>Viridiplantae</taxon>
        <taxon>Streptophyta</taxon>
        <taxon>Embryophyta</taxon>
        <taxon>Tracheophyta</taxon>
        <taxon>Spermatophyta</taxon>
        <taxon>Magnoliopsida</taxon>
        <taxon>Liliopsida</taxon>
        <taxon>Hydrocharitaceae</taxon>
        <taxon>Najas</taxon>
    </lineage>
</organism>
<evidence type="ECO:0000313" key="4">
    <source>
        <dbReference type="EMBL" id="AFY64166.1"/>
    </source>
</evidence>
<evidence type="ECO:0000313" key="5">
    <source>
        <dbReference type="EMBL" id="AFY64167.1"/>
    </source>
</evidence>
<dbReference type="EMBL" id="JX978472">
    <property type="protein sequence ID" value="AFY64167.1"/>
    <property type="molecule type" value="Genomic_DNA"/>
</dbReference>